<keyword evidence="6" id="KW-1185">Reference proteome</keyword>
<dbReference type="Proteomes" id="UP001549749">
    <property type="component" value="Unassembled WGS sequence"/>
</dbReference>
<dbReference type="PROSITE" id="PS00584">
    <property type="entry name" value="PFKB_KINASES_2"/>
    <property type="match status" value="1"/>
</dbReference>
<dbReference type="PANTHER" id="PTHR43085:SF57">
    <property type="entry name" value="CARBOHYDRATE KINASE PFKB DOMAIN-CONTAINING PROTEIN"/>
    <property type="match status" value="1"/>
</dbReference>
<evidence type="ECO:0000259" key="4">
    <source>
        <dbReference type="Pfam" id="PF00294"/>
    </source>
</evidence>
<organism evidence="5 6">
    <name type="scientific">Chitinophaga defluvii</name>
    <dbReference type="NCBI Taxonomy" id="3163343"/>
    <lineage>
        <taxon>Bacteria</taxon>
        <taxon>Pseudomonadati</taxon>
        <taxon>Bacteroidota</taxon>
        <taxon>Chitinophagia</taxon>
        <taxon>Chitinophagales</taxon>
        <taxon>Chitinophagaceae</taxon>
        <taxon>Chitinophaga</taxon>
    </lineage>
</organism>
<evidence type="ECO:0000256" key="2">
    <source>
        <dbReference type="ARBA" id="ARBA00022679"/>
    </source>
</evidence>
<evidence type="ECO:0000313" key="5">
    <source>
        <dbReference type="EMBL" id="MET6997319.1"/>
    </source>
</evidence>
<sequence length="298" mass="32746">MNPRQYEIICFGEVLWDILPDKKVPGGAPMNVAYHLEKLGHPTAIFSGIGNDEAGRDLLTVLDNIGLDAYFIQRNEAYETGKVYANVANNQEVSYDIVKPVAWDFIVQDDKQAELLTNADIAYVVFGSLACRNPVSMHTLANILNFPAVKVLDINLRAPHYTREILEWLMKAANIIKLNESELTLVTDWFTTATGLEERIAALATRYKVPEIIVTLGAAGAILYVDGTFYRHQGFEVTVADTIGSGDAFLAAYLHGRIKGQSPQENITFAAAMGAWIATYNGGCPDYEVAEVGQLIKG</sequence>
<dbReference type="EMBL" id="JBEXAC010000001">
    <property type="protein sequence ID" value="MET6997319.1"/>
    <property type="molecule type" value="Genomic_DNA"/>
</dbReference>
<reference evidence="5 6" key="1">
    <citation type="submission" date="2024-06" db="EMBL/GenBank/DDBJ databases">
        <title>Chitinophaga defluvii sp. nov., isolated from municipal sewage.</title>
        <authorList>
            <person name="Zhang L."/>
        </authorList>
    </citation>
    <scope>NUCLEOTIDE SEQUENCE [LARGE SCALE GENOMIC DNA]</scope>
    <source>
        <strain evidence="5 6">H8</strain>
    </source>
</reference>
<accession>A0ABV2T2R5</accession>
<evidence type="ECO:0000313" key="6">
    <source>
        <dbReference type="Proteomes" id="UP001549749"/>
    </source>
</evidence>
<dbReference type="EC" id="2.7.1.-" evidence="5"/>
<evidence type="ECO:0000256" key="3">
    <source>
        <dbReference type="ARBA" id="ARBA00022777"/>
    </source>
</evidence>
<dbReference type="Pfam" id="PF00294">
    <property type="entry name" value="PfkB"/>
    <property type="match status" value="1"/>
</dbReference>
<dbReference type="PROSITE" id="PS00583">
    <property type="entry name" value="PFKB_KINASES_1"/>
    <property type="match status" value="1"/>
</dbReference>
<dbReference type="Gene3D" id="3.40.1190.20">
    <property type="match status" value="1"/>
</dbReference>
<protein>
    <submittedName>
        <fullName evidence="5">Carbohydrate kinase</fullName>
        <ecNumber evidence="5">2.7.1.-</ecNumber>
    </submittedName>
</protein>
<dbReference type="SUPFAM" id="SSF53613">
    <property type="entry name" value="Ribokinase-like"/>
    <property type="match status" value="1"/>
</dbReference>
<dbReference type="PANTHER" id="PTHR43085">
    <property type="entry name" value="HEXOKINASE FAMILY MEMBER"/>
    <property type="match status" value="1"/>
</dbReference>
<dbReference type="RefSeq" id="WP_354659957.1">
    <property type="nucleotide sequence ID" value="NZ_JBEXAC010000001.1"/>
</dbReference>
<dbReference type="InterPro" id="IPR029056">
    <property type="entry name" value="Ribokinase-like"/>
</dbReference>
<comment type="similarity">
    <text evidence="1">Belongs to the carbohydrate kinase PfkB family.</text>
</comment>
<proteinExistence type="inferred from homology"/>
<feature type="domain" description="Carbohydrate kinase PfkB" evidence="4">
    <location>
        <begin position="22"/>
        <end position="285"/>
    </location>
</feature>
<dbReference type="GO" id="GO:0016301">
    <property type="term" value="F:kinase activity"/>
    <property type="evidence" value="ECO:0007669"/>
    <property type="project" value="UniProtKB-KW"/>
</dbReference>
<dbReference type="InterPro" id="IPR011611">
    <property type="entry name" value="PfkB_dom"/>
</dbReference>
<dbReference type="InterPro" id="IPR002173">
    <property type="entry name" value="Carboh/pur_kinase_PfkB_CS"/>
</dbReference>
<comment type="caution">
    <text evidence="5">The sequence shown here is derived from an EMBL/GenBank/DDBJ whole genome shotgun (WGS) entry which is preliminary data.</text>
</comment>
<dbReference type="InterPro" id="IPR050306">
    <property type="entry name" value="PfkB_Carbo_kinase"/>
</dbReference>
<keyword evidence="3 5" id="KW-0418">Kinase</keyword>
<dbReference type="CDD" id="cd01167">
    <property type="entry name" value="bac_FRK"/>
    <property type="match status" value="1"/>
</dbReference>
<evidence type="ECO:0000256" key="1">
    <source>
        <dbReference type="ARBA" id="ARBA00010688"/>
    </source>
</evidence>
<name>A0ABV2T2R5_9BACT</name>
<gene>
    <name evidence="5" type="ORF">ABR189_08050</name>
</gene>
<keyword evidence="2 5" id="KW-0808">Transferase</keyword>